<dbReference type="GO" id="GO:0003700">
    <property type="term" value="F:DNA-binding transcription factor activity"/>
    <property type="evidence" value="ECO:0007669"/>
    <property type="project" value="InterPro"/>
</dbReference>
<accession>A0A1I4QDN8</accession>
<dbReference type="EMBL" id="FOTR01000016">
    <property type="protein sequence ID" value="SFM38159.1"/>
    <property type="molecule type" value="Genomic_DNA"/>
</dbReference>
<dbReference type="SMART" id="SM00380">
    <property type="entry name" value="AP2"/>
    <property type="match status" value="1"/>
</dbReference>
<feature type="domain" description="AP2/ERF" evidence="4">
    <location>
        <begin position="349"/>
        <end position="406"/>
    </location>
</feature>
<evidence type="ECO:0000256" key="2">
    <source>
        <dbReference type="ARBA" id="ARBA00023125"/>
    </source>
</evidence>
<dbReference type="GO" id="GO:0003677">
    <property type="term" value="F:DNA binding"/>
    <property type="evidence" value="ECO:0007669"/>
    <property type="project" value="UniProtKB-KW"/>
</dbReference>
<dbReference type="InterPro" id="IPR016177">
    <property type="entry name" value="DNA-bd_dom_sf"/>
</dbReference>
<dbReference type="PROSITE" id="PS51032">
    <property type="entry name" value="AP2_ERF"/>
    <property type="match status" value="1"/>
</dbReference>
<keyword evidence="6" id="KW-1185">Reference proteome</keyword>
<dbReference type="InterPro" id="IPR036955">
    <property type="entry name" value="AP2/ERF_dom_sf"/>
</dbReference>
<keyword evidence="2" id="KW-0238">DNA-binding</keyword>
<protein>
    <recommendedName>
        <fullName evidence="4">AP2/ERF domain-containing protein</fullName>
    </recommendedName>
</protein>
<name>A0A1I4QDN8_9BACI</name>
<evidence type="ECO:0000256" key="1">
    <source>
        <dbReference type="ARBA" id="ARBA00023015"/>
    </source>
</evidence>
<dbReference type="RefSeq" id="WP_091485815.1">
    <property type="nucleotide sequence ID" value="NZ_FOTR01000016.1"/>
</dbReference>
<dbReference type="OrthoDB" id="2943944at2"/>
<evidence type="ECO:0000313" key="6">
    <source>
        <dbReference type="Proteomes" id="UP000198565"/>
    </source>
</evidence>
<sequence length="483" mass="57293">MLILPQTIIITWVGSNRSYYEERGYHFTSYHDTFKVSVLDLPVKSNKKVKVLCDYCNEIGIKREILKNYSGYNSQRLIVEKDACNDCQQLKREDIFLNKYNVMNPSHLSKVTEKIANKRRTSLYKVKEDFLKQGFNLLSNRYINDRTPLKFLCTKHTSLGTQFGNYKSVLENRLICKGCLSDKKSLNTAKEKNPMWKGGTRKLNTHLRDILVEWKKQSFKSCNYKCIVTGERNPHKLTIHHLYSFHKIVKEALLQLKLYIKENIGLYSKKELNLIEQRVIELHKKYPLGVVLKKTIHNHFHSIYRSSYSTPEQFIEYLAKNYEGQHNLSIKYSEKHRRYFPPKYNRSSSFHGVTYVNKQKRKYLANIKQNGSTIYIGSYETEIEAAYFFNQKAIELRGEHTTLNYLTEKEKSFVEERIKNGFYISNKKTKYKNVKKRGKHWECSFHYKNKLYYVGYFKNDKEAALAYNNFITKNKFNKPLNII</sequence>
<dbReference type="SUPFAM" id="SSF54171">
    <property type="entry name" value="DNA-binding domain"/>
    <property type="match status" value="1"/>
</dbReference>
<dbReference type="AlphaFoldDB" id="A0A1I4QDN8"/>
<organism evidence="5 6">
    <name type="scientific">Gracilibacillus orientalis</name>
    <dbReference type="NCBI Taxonomy" id="334253"/>
    <lineage>
        <taxon>Bacteria</taxon>
        <taxon>Bacillati</taxon>
        <taxon>Bacillota</taxon>
        <taxon>Bacilli</taxon>
        <taxon>Bacillales</taxon>
        <taxon>Bacillaceae</taxon>
        <taxon>Gracilibacillus</taxon>
    </lineage>
</organism>
<reference evidence="6" key="1">
    <citation type="submission" date="2016-10" db="EMBL/GenBank/DDBJ databases">
        <authorList>
            <person name="Varghese N."/>
            <person name="Submissions S."/>
        </authorList>
    </citation>
    <scope>NUCLEOTIDE SEQUENCE [LARGE SCALE GENOMIC DNA]</scope>
    <source>
        <strain evidence="6">CGMCC 1.4250</strain>
    </source>
</reference>
<dbReference type="InterPro" id="IPR001471">
    <property type="entry name" value="AP2/ERF_dom"/>
</dbReference>
<dbReference type="Gene3D" id="3.30.730.10">
    <property type="entry name" value="AP2/ERF domain"/>
    <property type="match status" value="1"/>
</dbReference>
<dbReference type="Proteomes" id="UP000198565">
    <property type="component" value="Unassembled WGS sequence"/>
</dbReference>
<keyword evidence="3" id="KW-0804">Transcription</keyword>
<keyword evidence="1" id="KW-0805">Transcription regulation</keyword>
<gene>
    <name evidence="5" type="ORF">SAMN04487943_1167</name>
</gene>
<proteinExistence type="predicted"/>
<evidence type="ECO:0000256" key="3">
    <source>
        <dbReference type="ARBA" id="ARBA00023163"/>
    </source>
</evidence>
<evidence type="ECO:0000259" key="4">
    <source>
        <dbReference type="PROSITE" id="PS51032"/>
    </source>
</evidence>
<evidence type="ECO:0000313" key="5">
    <source>
        <dbReference type="EMBL" id="SFM38159.1"/>
    </source>
</evidence>